<dbReference type="Proteomes" id="UP000245119">
    <property type="component" value="Linkage Group LG5"/>
</dbReference>
<dbReference type="FunFam" id="3.20.20.100:FF:000006">
    <property type="entry name" value="Aldo-keto reductase family 1 member A1"/>
    <property type="match status" value="1"/>
</dbReference>
<evidence type="ECO:0000259" key="5">
    <source>
        <dbReference type="Pfam" id="PF00248"/>
    </source>
</evidence>
<dbReference type="PANTHER" id="PTHR11732">
    <property type="entry name" value="ALDO/KETO REDUCTASE"/>
    <property type="match status" value="1"/>
</dbReference>
<dbReference type="OrthoDB" id="416253at2759"/>
<dbReference type="Gene3D" id="3.20.20.100">
    <property type="entry name" value="NADP-dependent oxidoreductase domain"/>
    <property type="match status" value="1"/>
</dbReference>
<keyword evidence="2" id="KW-0521">NADP</keyword>
<sequence>MAACPTIELPSGYAMPLVGLGTFDNLKDDMICEAVKAALDSGYRMVDCAWIYRSESAVGAALADRIKAGAVTRNELFISTKLWNTFHEPDRVEAGLRDSLNDLGLDYVDLLLMHWPMAFKEQTVERKAWILNTQTEPADVDFLDTWRAMEELVNKGLARSIGISNFNIQQLTRLLDAPGLRYKPANIQVESHPFFLNKELIDFCQGRGITVTAYSPLGKGGSTYAGKPTENILEHPTITSIAKAQAHSPAQVVLRWALQRGLSIVPKSCTPVRIRENIQLFDFSLTEDEMAAISLLDKHKRLVTLENCLFTTTVLGCRCPPILWESRDGRGRLYRLLPAAAPCVAPATTTTTSSSSTTTAAAAQTLPEVGVEQTVQDGVDEDRDKREQQAQGVDEAKLLGRPEDGVVEVGEDIDDGDGQPLQGEGEER</sequence>
<organism evidence="6 7">
    <name type="scientific">Pomacea canaliculata</name>
    <name type="common">Golden apple snail</name>
    <dbReference type="NCBI Taxonomy" id="400727"/>
    <lineage>
        <taxon>Eukaryota</taxon>
        <taxon>Metazoa</taxon>
        <taxon>Spiralia</taxon>
        <taxon>Lophotrochozoa</taxon>
        <taxon>Mollusca</taxon>
        <taxon>Gastropoda</taxon>
        <taxon>Caenogastropoda</taxon>
        <taxon>Architaenioglossa</taxon>
        <taxon>Ampullarioidea</taxon>
        <taxon>Ampullariidae</taxon>
        <taxon>Pomacea</taxon>
    </lineage>
</organism>
<protein>
    <recommendedName>
        <fullName evidence="5">NADP-dependent oxidoreductase domain-containing protein</fullName>
    </recommendedName>
</protein>
<evidence type="ECO:0000313" key="6">
    <source>
        <dbReference type="EMBL" id="PVD30593.1"/>
    </source>
</evidence>
<dbReference type="PRINTS" id="PR00069">
    <property type="entry name" value="ALDKETRDTASE"/>
</dbReference>
<comment type="similarity">
    <text evidence="1">Belongs to the aldo/keto reductase family.</text>
</comment>
<name>A0A2T7PAZ5_POMCA</name>
<dbReference type="InterPro" id="IPR023210">
    <property type="entry name" value="NADP_OxRdtase_dom"/>
</dbReference>
<feature type="compositionally biased region" description="Acidic residues" evidence="4">
    <location>
        <begin position="405"/>
        <end position="417"/>
    </location>
</feature>
<evidence type="ECO:0000256" key="1">
    <source>
        <dbReference type="ARBA" id="ARBA00007905"/>
    </source>
</evidence>
<reference evidence="6 7" key="1">
    <citation type="submission" date="2018-04" db="EMBL/GenBank/DDBJ databases">
        <title>The genome of golden apple snail Pomacea canaliculata provides insight into stress tolerance and invasive adaptation.</title>
        <authorList>
            <person name="Liu C."/>
            <person name="Liu B."/>
            <person name="Ren Y."/>
            <person name="Zhang Y."/>
            <person name="Wang H."/>
            <person name="Li S."/>
            <person name="Jiang F."/>
            <person name="Yin L."/>
            <person name="Zhang G."/>
            <person name="Qian W."/>
            <person name="Fan W."/>
        </authorList>
    </citation>
    <scope>NUCLEOTIDE SEQUENCE [LARGE SCALE GENOMIC DNA]</scope>
    <source>
        <strain evidence="6">SZHN2017</strain>
        <tissue evidence="6">Muscle</tissue>
    </source>
</reference>
<dbReference type="EMBL" id="PZQS01000005">
    <property type="protein sequence ID" value="PVD30593.1"/>
    <property type="molecule type" value="Genomic_DNA"/>
</dbReference>
<evidence type="ECO:0000256" key="4">
    <source>
        <dbReference type="SAM" id="MobiDB-lite"/>
    </source>
</evidence>
<gene>
    <name evidence="6" type="ORF">C0Q70_09865</name>
</gene>
<dbReference type="InterPro" id="IPR018170">
    <property type="entry name" value="Aldo/ket_reductase_CS"/>
</dbReference>
<dbReference type="InterPro" id="IPR036812">
    <property type="entry name" value="NAD(P)_OxRdtase_dom_sf"/>
</dbReference>
<feature type="domain" description="NADP-dependent oxidoreductase" evidence="5">
    <location>
        <begin position="25"/>
        <end position="294"/>
    </location>
</feature>
<evidence type="ECO:0000256" key="3">
    <source>
        <dbReference type="ARBA" id="ARBA00023002"/>
    </source>
</evidence>
<evidence type="ECO:0000313" key="7">
    <source>
        <dbReference type="Proteomes" id="UP000245119"/>
    </source>
</evidence>
<proteinExistence type="inferred from homology"/>
<keyword evidence="3" id="KW-0560">Oxidoreductase</keyword>
<feature type="compositionally biased region" description="Low complexity" evidence="4">
    <location>
        <begin position="346"/>
        <end position="367"/>
    </location>
</feature>
<feature type="region of interest" description="Disordered" evidence="4">
    <location>
        <begin position="346"/>
        <end position="428"/>
    </location>
</feature>
<accession>A0A2T7PAZ5</accession>
<dbReference type="InterPro" id="IPR020471">
    <property type="entry name" value="AKR"/>
</dbReference>
<dbReference type="SUPFAM" id="SSF51430">
    <property type="entry name" value="NAD(P)-linked oxidoreductase"/>
    <property type="match status" value="1"/>
</dbReference>
<dbReference type="GO" id="GO:0016491">
    <property type="term" value="F:oxidoreductase activity"/>
    <property type="evidence" value="ECO:0007669"/>
    <property type="project" value="UniProtKB-KW"/>
</dbReference>
<dbReference type="CDD" id="cd19071">
    <property type="entry name" value="AKR_AKR1-5-like"/>
    <property type="match status" value="1"/>
</dbReference>
<dbReference type="Pfam" id="PF00248">
    <property type="entry name" value="Aldo_ket_red"/>
    <property type="match status" value="1"/>
</dbReference>
<dbReference type="PROSITE" id="PS00063">
    <property type="entry name" value="ALDOKETO_REDUCTASE_3"/>
    <property type="match status" value="1"/>
</dbReference>
<keyword evidence="7" id="KW-1185">Reference proteome</keyword>
<feature type="compositionally biased region" description="Basic and acidic residues" evidence="4">
    <location>
        <begin position="382"/>
        <end position="404"/>
    </location>
</feature>
<dbReference type="AlphaFoldDB" id="A0A2T7PAZ5"/>
<evidence type="ECO:0000256" key="2">
    <source>
        <dbReference type="ARBA" id="ARBA00022857"/>
    </source>
</evidence>
<dbReference type="PROSITE" id="PS00062">
    <property type="entry name" value="ALDOKETO_REDUCTASE_2"/>
    <property type="match status" value="1"/>
</dbReference>
<comment type="caution">
    <text evidence="6">The sequence shown here is derived from an EMBL/GenBank/DDBJ whole genome shotgun (WGS) entry which is preliminary data.</text>
</comment>